<dbReference type="EMBL" id="CP050139">
    <property type="protein sequence ID" value="QIP34144.1"/>
    <property type="molecule type" value="Genomic_DNA"/>
</dbReference>
<dbReference type="Pfam" id="PF00534">
    <property type="entry name" value="Glycos_transf_1"/>
    <property type="match status" value="2"/>
</dbReference>
<dbReference type="InterPro" id="IPR001296">
    <property type="entry name" value="Glyco_trans_1"/>
</dbReference>
<gene>
    <name evidence="4" type="ORF">GWK63_00270</name>
</gene>
<dbReference type="SUPFAM" id="SSF53756">
    <property type="entry name" value="UDP-Glycosyltransferase/glycogen phosphorylase"/>
    <property type="match status" value="3"/>
</dbReference>
<evidence type="ECO:0000256" key="1">
    <source>
        <dbReference type="ARBA" id="ARBA00022679"/>
    </source>
</evidence>
<evidence type="ECO:0000313" key="4">
    <source>
        <dbReference type="EMBL" id="QIP34144.1"/>
    </source>
</evidence>
<dbReference type="Gene3D" id="3.40.50.2000">
    <property type="entry name" value="Glycogen Phosphorylase B"/>
    <property type="match status" value="4"/>
</dbReference>
<feature type="domain" description="Glycosyl transferase family 1" evidence="2">
    <location>
        <begin position="223"/>
        <end position="380"/>
    </location>
</feature>
<protein>
    <submittedName>
        <fullName evidence="4">Glycosyltransferase</fullName>
    </submittedName>
</protein>
<dbReference type="CDD" id="cd03809">
    <property type="entry name" value="GT4_MtfB-like"/>
    <property type="match status" value="1"/>
</dbReference>
<dbReference type="KEGG" id="kre:GWK63_00270"/>
<dbReference type="CDD" id="cd03801">
    <property type="entry name" value="GT4_PimA-like"/>
    <property type="match status" value="1"/>
</dbReference>
<evidence type="ECO:0000313" key="5">
    <source>
        <dbReference type="Proteomes" id="UP000502533"/>
    </source>
</evidence>
<dbReference type="InterPro" id="IPR028098">
    <property type="entry name" value="Glyco_trans_4-like_N"/>
</dbReference>
<evidence type="ECO:0000259" key="3">
    <source>
        <dbReference type="Pfam" id="PF13439"/>
    </source>
</evidence>
<organism evidence="4 5">
    <name type="scientific">Komagataeibacter rhaeticus</name>
    <dbReference type="NCBI Taxonomy" id="215221"/>
    <lineage>
        <taxon>Bacteria</taxon>
        <taxon>Pseudomonadati</taxon>
        <taxon>Pseudomonadota</taxon>
        <taxon>Alphaproteobacteria</taxon>
        <taxon>Acetobacterales</taxon>
        <taxon>Acetobacteraceae</taxon>
        <taxon>Komagataeibacter</taxon>
    </lineage>
</organism>
<keyword evidence="1 4" id="KW-0808">Transferase</keyword>
<evidence type="ECO:0000259" key="2">
    <source>
        <dbReference type="Pfam" id="PF00534"/>
    </source>
</evidence>
<feature type="domain" description="Glycosyl transferase family 1" evidence="2">
    <location>
        <begin position="1579"/>
        <end position="1740"/>
    </location>
</feature>
<feature type="domain" description="Glycosyltransferase subfamily 4-like N-terminal" evidence="3">
    <location>
        <begin position="18"/>
        <end position="200"/>
    </location>
</feature>
<dbReference type="PANTHER" id="PTHR46401">
    <property type="entry name" value="GLYCOSYLTRANSFERASE WBBK-RELATED"/>
    <property type="match status" value="1"/>
</dbReference>
<proteinExistence type="predicted"/>
<dbReference type="Pfam" id="PF13439">
    <property type="entry name" value="Glyco_transf_4"/>
    <property type="match status" value="1"/>
</dbReference>
<dbReference type="GeneID" id="85020575"/>
<reference evidence="4 5" key="1">
    <citation type="submission" date="2020-03" db="EMBL/GenBank/DDBJ databases">
        <title>Isolation of cellulose-producing strains, genome characterization and application of the synthesized cellulose films as an economical and sustainable material for piezoelectric sensor construction.</title>
        <authorList>
            <person name="Mangayil R.K."/>
        </authorList>
    </citation>
    <scope>NUCLEOTIDE SEQUENCE [LARGE SCALE GENOMIC DNA]</scope>
    <source>
        <strain evidence="4 5">ENS 9a1a</strain>
    </source>
</reference>
<dbReference type="Proteomes" id="UP000502533">
    <property type="component" value="Chromosome"/>
</dbReference>
<sequence>MRIVIDLQSCQNGSRHRGIGRYAMSLTKEMITVGKEHEFLIFLTDRFPGSVDYVRKELAGFLPQTSIYVCSLTDSVEAASPDNAWRTRAAEILRTAFITRLEPDMVFIPSPLEGLWDNVVVSIDPAPYPVAVTIHDLIPLEDPKRYIPAQNDQDAYARRISTVKQADLLIAISDFVAGEVRNRIGVEPEKVITALNGIDHRFTLPKPGSTNHTALLGRLGISRPFVLNTSPLEYRKNLEGLIAAFGSMSRQVRSSHQLVIVGKMNADARPYLDKLVRAEGLPADTLVLTGFVSDEDLVALYAACSLFAFPAWSEGFGLPPLEAMACGAPVISANTTSLPEVVGRADMLVDPSSPLVFGQAMERVLGNPAVQQDLRAYGIERAKAFTWTRPARIILSAFEKLHAQSRARQPAQQPILPQRPRVALVCARMDTDSHVAGRLSGLVSALSAGCDVTLYSMTPDDHLDQWTAAQVECRTLEALDWDASQFDQILYAGDCHDAPVLSAPMAAHPGLFMQMRPLESIDDGEAGTAILTPTMQRDIVASQGLAGLVTARQDPGTLAQWKELAGSSLSLYALRTLPEGSAALPLLPLSGDKHAAAHYRSFAQVADDAPLVAVVMSRSITVGSFLAAFRGLGRTLPDARMVIHVTGERAVAPASEKPTLLQGGIHTFTGPLTPHYRGLLSAADLILLGSDLPEELAERCLSDARGLKRPVVEAGDTRTDLSREIADTIGPLGTNGAQRVEPTMLPPSRPIGAWVEAIMAAQNEPISSTPSQLSHVQAILPGSVRKIRADSDDLGAVAIALAHNEAIERAPRLFIDVTAYAAPDAIRRLDSMARQQLATLFRQGGKDVCAVYGAGEHFMLANQFTGRLAGIRNFYLPDEILATRPGDRIIGLDFLYATLEPQAAWQQAQAFGATALYFAAGRIAAQSGCDKALADLILQWAREATTERSLSVVIPASAWEKQVSNIQLTELLGRLSGQGRALGIFSLEGRPADCENREQTGAITPVKASATVDQAVEALDQQVITASDSEVSMQYTVMGHLLGSYSLAIINRAVATTLEQAYPERTHFLPFETDPISHTEGVPADEKQLMIDLCARPQPDPNREVIISQHWPVMPPPSHPRLALSLFAWEETRVPSDIVQTLTNGFDAIISPAQCVTDALSLSGCRLPIDTIGQPVELAPLRALARQRKPVTRPMRRFLHISSCFPRKGVDVLLAAWARAFTKKDDVELVIKTFPNPHNDVQEQLDALRGQYPAMAPVQIINRDVEPEELLTFYRTADVMVLPTRGEGYNLPALEAMVAGLPLIVTGHGGQRDFCGPHQARLIRFTFARSGSHVAGSHSLWVEPDVDDLTAALREYADPANIALIEQRRQAALVAGNVENDNTAWVRRFSGMVRDLLQPQDLTAPRVGWVSTWNIKCGIAQYSNYLIDHMSDEQQQNITVFSDHRSEKNSNPIAFTPVWDYVQDTAHDVAAATVEHGVEALVIQHQDGLMAWNELARLGQDPRLSDVVTVVILHNARNLRRADKQTIEQTVQGLNQMSRVLVHNIDDMNYLVSLGVQRNLGLFPHGAFAPKQTPWPRILKRNDAPVIGCHGFFFRHKGIDRLIQAVAKLRRQWPGLKLRLVNARFPDGSHDQVIDHCRELAAKAGLKDAIEWHLDFLPVAEIETLLEGCDVIVLPYDESDDSASGAVRTALATMVPLVATRVKIFSELEGAVAWADNNDPDELAKVIAPLLESPEKRRAIQAGMHDWLMAHDWQHIARNLENMLYGLVRQKRLDWNHPRNRFD</sequence>
<dbReference type="GO" id="GO:0016757">
    <property type="term" value="F:glycosyltransferase activity"/>
    <property type="evidence" value="ECO:0007669"/>
    <property type="project" value="InterPro"/>
</dbReference>
<keyword evidence="5" id="KW-1185">Reference proteome</keyword>
<accession>A0A181C6H7</accession>
<dbReference type="RefSeq" id="WP_007397173.1">
    <property type="nucleotide sequence ID" value="NZ_CALMTF010000096.1"/>
</dbReference>
<dbReference type="Pfam" id="PF13692">
    <property type="entry name" value="Glyco_trans_1_4"/>
    <property type="match status" value="1"/>
</dbReference>
<name>A0A181C6H7_9PROT</name>
<dbReference type="PANTHER" id="PTHR46401:SF2">
    <property type="entry name" value="GLYCOSYLTRANSFERASE WBBK-RELATED"/>
    <property type="match status" value="1"/>
</dbReference>